<evidence type="ECO:0000313" key="4">
    <source>
        <dbReference type="Proteomes" id="UP000479132"/>
    </source>
</evidence>
<evidence type="ECO:0000256" key="1">
    <source>
        <dbReference type="SAM" id="Phobius"/>
    </source>
</evidence>
<evidence type="ECO:0000313" key="3">
    <source>
        <dbReference type="EMBL" id="NGP90208.1"/>
    </source>
</evidence>
<keyword evidence="1" id="KW-1133">Transmembrane helix</keyword>
<reference evidence="3 4" key="1">
    <citation type="submission" date="2020-02" db="EMBL/GenBank/DDBJ databases">
        <title>Aliifodinibius halophilus 2W32, complete genome.</title>
        <authorList>
            <person name="Li Y."/>
            <person name="Wu S."/>
        </authorList>
    </citation>
    <scope>NUCLEOTIDE SEQUENCE [LARGE SCALE GENOMIC DNA]</scope>
    <source>
        <strain evidence="3 4">2W32</strain>
    </source>
</reference>
<feature type="chain" id="PRO_5026751046" description="PEP-CTERM sorting domain-containing protein" evidence="2">
    <location>
        <begin position="23"/>
        <end position="63"/>
    </location>
</feature>
<keyword evidence="4" id="KW-1185">Reference proteome</keyword>
<gene>
    <name evidence="3" type="ORF">G3569_17750</name>
</gene>
<dbReference type="AlphaFoldDB" id="A0A6M1T2A7"/>
<feature type="transmembrane region" description="Helical" evidence="1">
    <location>
        <begin position="32"/>
        <end position="51"/>
    </location>
</feature>
<dbReference type="Proteomes" id="UP000479132">
    <property type="component" value="Unassembled WGS sequence"/>
</dbReference>
<accession>A0A6M1T2A7</accession>
<keyword evidence="1" id="KW-0812">Transmembrane</keyword>
<dbReference type="InterPro" id="IPR058207">
    <property type="entry name" value="PID_CTERM"/>
</dbReference>
<evidence type="ECO:0000256" key="2">
    <source>
        <dbReference type="SAM" id="SignalP"/>
    </source>
</evidence>
<organism evidence="3 4">
    <name type="scientific">Fodinibius halophilus</name>
    <dbReference type="NCBI Taxonomy" id="1736908"/>
    <lineage>
        <taxon>Bacteria</taxon>
        <taxon>Pseudomonadati</taxon>
        <taxon>Balneolota</taxon>
        <taxon>Balneolia</taxon>
        <taxon>Balneolales</taxon>
        <taxon>Balneolaceae</taxon>
        <taxon>Fodinibius</taxon>
    </lineage>
</organism>
<feature type="signal peptide" evidence="2">
    <location>
        <begin position="1"/>
        <end position="22"/>
    </location>
</feature>
<keyword evidence="1" id="KW-0472">Membrane</keyword>
<proteinExistence type="predicted"/>
<keyword evidence="2" id="KW-0732">Signal</keyword>
<name>A0A6M1T2A7_9BACT</name>
<dbReference type="EMBL" id="JAALLS010000041">
    <property type="protein sequence ID" value="NGP90208.1"/>
    <property type="molecule type" value="Genomic_DNA"/>
</dbReference>
<dbReference type="NCBIfam" id="NF046080">
    <property type="entry name" value="PID_CTERM"/>
    <property type="match status" value="1"/>
</dbReference>
<evidence type="ECO:0008006" key="5">
    <source>
        <dbReference type="Google" id="ProtNLM"/>
    </source>
</evidence>
<comment type="caution">
    <text evidence="3">The sequence shown here is derived from an EMBL/GenBank/DDBJ whole genome shotgun (WGS) entry which is preliminary data.</text>
</comment>
<sequence length="63" mass="6717">MKSTILIVFFIVILLFAGSALAQPGLPGDPPQTPIDGGIIWMLLAGGAYGYKKLRGTNIKEEN</sequence>
<protein>
    <recommendedName>
        <fullName evidence="5">PEP-CTERM sorting domain-containing protein</fullName>
    </recommendedName>
</protein>
<dbReference type="RefSeq" id="WP_165271432.1">
    <property type="nucleotide sequence ID" value="NZ_JAALLS010000041.1"/>
</dbReference>